<name>A0A1Z4NC79_9CYAN</name>
<geneLocation type="plasmid" evidence="2">
    <name>Plasmid4 dna</name>
</geneLocation>
<reference evidence="1 2" key="1">
    <citation type="submission" date="2017-06" db="EMBL/GenBank/DDBJ databases">
        <title>Genome sequencing of cyanobaciteial culture collection at National Institute for Environmental Studies (NIES).</title>
        <authorList>
            <person name="Hirose Y."/>
            <person name="Shimura Y."/>
            <person name="Fujisawa T."/>
            <person name="Nakamura Y."/>
            <person name="Kawachi M."/>
        </authorList>
    </citation>
    <scope>NUCLEOTIDE SEQUENCE [LARGE SCALE GENOMIC DNA]</scope>
    <source>
        <strain evidence="1 2">NIES-37</strain>
        <plasmid evidence="2">Plasmid4 dna</plasmid>
    </source>
</reference>
<keyword evidence="2" id="KW-1185">Reference proteome</keyword>
<evidence type="ECO:0000313" key="1">
    <source>
        <dbReference type="EMBL" id="BAZ03310.1"/>
    </source>
</evidence>
<gene>
    <name evidence="1" type="ORF">NIES37_73230</name>
</gene>
<organism evidence="1 2">
    <name type="scientific">Tolypothrix tenuis PCC 7101</name>
    <dbReference type="NCBI Taxonomy" id="231146"/>
    <lineage>
        <taxon>Bacteria</taxon>
        <taxon>Bacillati</taxon>
        <taxon>Cyanobacteriota</taxon>
        <taxon>Cyanophyceae</taxon>
        <taxon>Nostocales</taxon>
        <taxon>Tolypothrichaceae</taxon>
        <taxon>Tolypothrix</taxon>
    </lineage>
</organism>
<evidence type="ECO:0000313" key="2">
    <source>
        <dbReference type="Proteomes" id="UP000218785"/>
    </source>
</evidence>
<dbReference type="AlphaFoldDB" id="A0A1Z4NC79"/>
<sequence length="42" mass="4908">MNILLLYTLFPKSFWSFEKTLALLNRKAMLPPLTRVIANLQT</sequence>
<accession>A0A1Z4NC79</accession>
<dbReference type="EMBL" id="AP018252">
    <property type="protein sequence ID" value="BAZ03310.1"/>
    <property type="molecule type" value="Genomic_DNA"/>
</dbReference>
<dbReference type="KEGG" id="ttq:NIES37_73230"/>
<keyword evidence="1" id="KW-0614">Plasmid</keyword>
<dbReference type="Proteomes" id="UP000218785">
    <property type="component" value="Plasmid plasmid4"/>
</dbReference>
<protein>
    <submittedName>
        <fullName evidence="1">Radical SAM domain-containing protein</fullName>
    </submittedName>
</protein>
<proteinExistence type="predicted"/>